<gene>
    <name evidence="2" type="ORF">PUN28_010634</name>
</gene>
<evidence type="ECO:0000313" key="2">
    <source>
        <dbReference type="EMBL" id="KAL0115162.1"/>
    </source>
</evidence>
<accession>A0AAW2FLX2</accession>
<dbReference type="AlphaFoldDB" id="A0AAW2FLX2"/>
<protein>
    <recommendedName>
        <fullName evidence="4">Secreted protein</fullName>
    </recommendedName>
</protein>
<name>A0AAW2FLX2_9HYME</name>
<evidence type="ECO:0000256" key="1">
    <source>
        <dbReference type="SAM" id="SignalP"/>
    </source>
</evidence>
<proteinExistence type="predicted"/>
<organism evidence="2 3">
    <name type="scientific">Cardiocondyla obscurior</name>
    <dbReference type="NCBI Taxonomy" id="286306"/>
    <lineage>
        <taxon>Eukaryota</taxon>
        <taxon>Metazoa</taxon>
        <taxon>Ecdysozoa</taxon>
        <taxon>Arthropoda</taxon>
        <taxon>Hexapoda</taxon>
        <taxon>Insecta</taxon>
        <taxon>Pterygota</taxon>
        <taxon>Neoptera</taxon>
        <taxon>Endopterygota</taxon>
        <taxon>Hymenoptera</taxon>
        <taxon>Apocrita</taxon>
        <taxon>Aculeata</taxon>
        <taxon>Formicoidea</taxon>
        <taxon>Formicidae</taxon>
        <taxon>Myrmicinae</taxon>
        <taxon>Cardiocondyla</taxon>
    </lineage>
</organism>
<keyword evidence="3" id="KW-1185">Reference proteome</keyword>
<evidence type="ECO:0000313" key="3">
    <source>
        <dbReference type="Proteomes" id="UP001430953"/>
    </source>
</evidence>
<keyword evidence="1" id="KW-0732">Signal</keyword>
<sequence>MYRKCLCVVAAFAAAALEHAERTTLCARIDGPSVHASVTSTSDSDSSRKTFSSGQDYCYFPTRNNRHAKHFNSNPMKGARERPWRAARTHIIMHVIRVNVHSRDISADICAIACTYVPLYDTRVIRLALAILRRCMTEPPPPPSQSYIWCSETV</sequence>
<dbReference type="EMBL" id="JADYXP020000010">
    <property type="protein sequence ID" value="KAL0115162.1"/>
    <property type="molecule type" value="Genomic_DNA"/>
</dbReference>
<feature type="signal peptide" evidence="1">
    <location>
        <begin position="1"/>
        <end position="20"/>
    </location>
</feature>
<feature type="chain" id="PRO_5043340647" description="Secreted protein" evidence="1">
    <location>
        <begin position="21"/>
        <end position="154"/>
    </location>
</feature>
<dbReference type="Proteomes" id="UP001430953">
    <property type="component" value="Unassembled WGS sequence"/>
</dbReference>
<evidence type="ECO:0008006" key="4">
    <source>
        <dbReference type="Google" id="ProtNLM"/>
    </source>
</evidence>
<comment type="caution">
    <text evidence="2">The sequence shown here is derived from an EMBL/GenBank/DDBJ whole genome shotgun (WGS) entry which is preliminary data.</text>
</comment>
<reference evidence="2 3" key="1">
    <citation type="submission" date="2023-03" db="EMBL/GenBank/DDBJ databases">
        <title>High recombination rates correlate with genetic variation in Cardiocondyla obscurior ants.</title>
        <authorList>
            <person name="Errbii M."/>
        </authorList>
    </citation>
    <scope>NUCLEOTIDE SEQUENCE [LARGE SCALE GENOMIC DNA]</scope>
    <source>
        <strain evidence="2">Alpha-2009</strain>
        <tissue evidence="2">Whole body</tissue>
    </source>
</reference>